<evidence type="ECO:0000313" key="1">
    <source>
        <dbReference type="EMBL" id="EDR05949.1"/>
    </source>
</evidence>
<organism evidence="2">
    <name type="scientific">Laccaria bicolor (strain S238N-H82 / ATCC MYA-4686)</name>
    <name type="common">Bicoloured deceiver</name>
    <name type="synonym">Laccaria laccata var. bicolor</name>
    <dbReference type="NCBI Taxonomy" id="486041"/>
    <lineage>
        <taxon>Eukaryota</taxon>
        <taxon>Fungi</taxon>
        <taxon>Dikarya</taxon>
        <taxon>Basidiomycota</taxon>
        <taxon>Agaricomycotina</taxon>
        <taxon>Agaricomycetes</taxon>
        <taxon>Agaricomycetidae</taxon>
        <taxon>Agaricales</taxon>
        <taxon>Agaricineae</taxon>
        <taxon>Hydnangiaceae</taxon>
        <taxon>Laccaria</taxon>
    </lineage>
</organism>
<accession>B0DH46</accession>
<dbReference type="GeneID" id="6078958"/>
<dbReference type="Proteomes" id="UP000001194">
    <property type="component" value="Unassembled WGS sequence"/>
</dbReference>
<sequence>MPISHILSGCAISHQPQSLADSARLHNQVTSTDHPGNKRYGGLSSVLITPSSTIGAEDIAMPATSDLFEVPGEGEIECSQQVLPISTGLVSVGAEMTVACEGYHSICSL</sequence>
<dbReference type="RefSeq" id="XP_001883237.1">
    <property type="nucleotide sequence ID" value="XM_001883202.1"/>
</dbReference>
<dbReference type="KEGG" id="lbc:LACBIDRAFT_302127"/>
<dbReference type="InParanoid" id="B0DH46"/>
<protein>
    <submittedName>
        <fullName evidence="1">Predicted protein</fullName>
    </submittedName>
</protein>
<evidence type="ECO:0000313" key="2">
    <source>
        <dbReference type="Proteomes" id="UP000001194"/>
    </source>
</evidence>
<reference evidence="1 2" key="1">
    <citation type="journal article" date="2008" name="Nature">
        <title>The genome of Laccaria bicolor provides insights into mycorrhizal symbiosis.</title>
        <authorList>
            <person name="Martin F."/>
            <person name="Aerts A."/>
            <person name="Ahren D."/>
            <person name="Brun A."/>
            <person name="Danchin E.G.J."/>
            <person name="Duchaussoy F."/>
            <person name="Gibon J."/>
            <person name="Kohler A."/>
            <person name="Lindquist E."/>
            <person name="Pereda V."/>
            <person name="Salamov A."/>
            <person name="Shapiro H.J."/>
            <person name="Wuyts J."/>
            <person name="Blaudez D."/>
            <person name="Buee M."/>
            <person name="Brokstein P."/>
            <person name="Canbaeck B."/>
            <person name="Cohen D."/>
            <person name="Courty P.E."/>
            <person name="Coutinho P.M."/>
            <person name="Delaruelle C."/>
            <person name="Detter J.C."/>
            <person name="Deveau A."/>
            <person name="DiFazio S."/>
            <person name="Duplessis S."/>
            <person name="Fraissinet-Tachet L."/>
            <person name="Lucic E."/>
            <person name="Frey-Klett P."/>
            <person name="Fourrey C."/>
            <person name="Feussner I."/>
            <person name="Gay G."/>
            <person name="Grimwood J."/>
            <person name="Hoegger P.J."/>
            <person name="Jain P."/>
            <person name="Kilaru S."/>
            <person name="Labbe J."/>
            <person name="Lin Y.C."/>
            <person name="Legue V."/>
            <person name="Le Tacon F."/>
            <person name="Marmeisse R."/>
            <person name="Melayah D."/>
            <person name="Montanini B."/>
            <person name="Muratet M."/>
            <person name="Nehls U."/>
            <person name="Niculita-Hirzel H."/>
            <person name="Oudot-Le Secq M.P."/>
            <person name="Peter M."/>
            <person name="Quesneville H."/>
            <person name="Rajashekar B."/>
            <person name="Reich M."/>
            <person name="Rouhier N."/>
            <person name="Schmutz J."/>
            <person name="Yin T."/>
            <person name="Chalot M."/>
            <person name="Henrissat B."/>
            <person name="Kuees U."/>
            <person name="Lucas S."/>
            <person name="Van de Peer Y."/>
            <person name="Podila G.K."/>
            <person name="Polle A."/>
            <person name="Pukkila P.J."/>
            <person name="Richardson P.M."/>
            <person name="Rouze P."/>
            <person name="Sanders I.R."/>
            <person name="Stajich J.E."/>
            <person name="Tunlid A."/>
            <person name="Tuskan G."/>
            <person name="Grigoriev I.V."/>
        </authorList>
    </citation>
    <scope>NUCLEOTIDE SEQUENCE [LARGE SCALE GENOMIC DNA]</scope>
    <source>
        <strain evidence="2">S238N-H82 / ATCC MYA-4686</strain>
    </source>
</reference>
<gene>
    <name evidence="1" type="ORF">LACBIDRAFT_302127</name>
</gene>
<dbReference type="EMBL" id="DS547110">
    <property type="protein sequence ID" value="EDR05949.1"/>
    <property type="molecule type" value="Genomic_DNA"/>
</dbReference>
<name>B0DH46_LACBS</name>
<dbReference type="OrthoDB" id="3115716at2759"/>
<keyword evidence="2" id="KW-1185">Reference proteome</keyword>
<dbReference type="AlphaFoldDB" id="B0DH46"/>
<dbReference type="HOGENOM" id="CLU_2184428_0_0_1"/>
<proteinExistence type="predicted"/>